<dbReference type="Pfam" id="PF00596">
    <property type="entry name" value="Aldolase_II"/>
    <property type="match status" value="1"/>
</dbReference>
<evidence type="ECO:0000313" key="3">
    <source>
        <dbReference type="EMBL" id="OZI50506.1"/>
    </source>
</evidence>
<dbReference type="GO" id="GO:0051015">
    <property type="term" value="F:actin filament binding"/>
    <property type="evidence" value="ECO:0007669"/>
    <property type="project" value="TreeGrafter"/>
</dbReference>
<dbReference type="Gene3D" id="3.40.225.10">
    <property type="entry name" value="Class II aldolase/adducin N-terminal domain"/>
    <property type="match status" value="1"/>
</dbReference>
<dbReference type="FunFam" id="3.40.225.10:FF:000013">
    <property type="entry name" value="Class II aldolase"/>
    <property type="match status" value="1"/>
</dbReference>
<reference evidence="3 4" key="1">
    <citation type="submission" date="2017-05" db="EMBL/GenBank/DDBJ databases">
        <title>Complete and WGS of Bordetella genogroups.</title>
        <authorList>
            <person name="Spilker T."/>
            <person name="LiPuma J."/>
        </authorList>
    </citation>
    <scope>NUCLEOTIDE SEQUENCE [LARGE SCALE GENOMIC DNA]</scope>
    <source>
        <strain evidence="3 4">AU9919</strain>
    </source>
</reference>
<evidence type="ECO:0000256" key="1">
    <source>
        <dbReference type="ARBA" id="ARBA00037961"/>
    </source>
</evidence>
<dbReference type="SUPFAM" id="SSF53639">
    <property type="entry name" value="AraD/HMP-PK domain-like"/>
    <property type="match status" value="1"/>
</dbReference>
<comment type="similarity">
    <text evidence="1">Belongs to the aldolase class II family.</text>
</comment>
<accession>A0A261TLG6</accession>
<dbReference type="AlphaFoldDB" id="A0A261TLG6"/>
<proteinExistence type="inferred from homology"/>
<dbReference type="EMBL" id="NEVQ01000022">
    <property type="protein sequence ID" value="OZI50506.1"/>
    <property type="molecule type" value="Genomic_DNA"/>
</dbReference>
<organism evidence="3 4">
    <name type="scientific">Bordetella genomosp. 4</name>
    <dbReference type="NCBI Taxonomy" id="463044"/>
    <lineage>
        <taxon>Bacteria</taxon>
        <taxon>Pseudomonadati</taxon>
        <taxon>Pseudomonadota</taxon>
        <taxon>Betaproteobacteria</taxon>
        <taxon>Burkholderiales</taxon>
        <taxon>Alcaligenaceae</taxon>
        <taxon>Bordetella</taxon>
    </lineage>
</organism>
<keyword evidence="4" id="KW-1185">Reference proteome</keyword>
<dbReference type="InterPro" id="IPR051017">
    <property type="entry name" value="Aldolase-II_Adducin_sf"/>
</dbReference>
<dbReference type="InterPro" id="IPR036409">
    <property type="entry name" value="Aldolase_II/adducin_N_sf"/>
</dbReference>
<dbReference type="PANTHER" id="PTHR10672:SF3">
    <property type="entry name" value="PROTEIN HU-LI TAI SHAO"/>
    <property type="match status" value="1"/>
</dbReference>
<gene>
    <name evidence="3" type="ORF">CAL20_21865</name>
</gene>
<dbReference type="RefSeq" id="WP_094839005.1">
    <property type="nucleotide sequence ID" value="NZ_NEVQ01000022.1"/>
</dbReference>
<comment type="caution">
    <text evidence="3">The sequence shown here is derived from an EMBL/GenBank/DDBJ whole genome shotgun (WGS) entry which is preliminary data.</text>
</comment>
<dbReference type="PANTHER" id="PTHR10672">
    <property type="entry name" value="ADDUCIN"/>
    <property type="match status" value="1"/>
</dbReference>
<sequence length="271" mass="30469">MLNITLEPVQLASGTVELGREQYGEAEWEARVSLAACYRLVAKLGLDDLIYNHISLRVPGKDDQFLINPYGMLFEEITASSLVRIDVHGQKLCDSPYQVNAAGFVIHGAIHQSRHDAVCVLHTHSDASIAVSAQRDGLLPLSQFAMRFYQRQAFHDYEGVAIDLDEQERLIAHFAQHPVMLMRNHGLLTVGRTPGEAFMLLYYFERAAQIQLQMQASVAGGAGPLVLPPHEVCEKAARQFWEMKGDILVAGEREWPAFIRQLDRQDPSYRN</sequence>
<feature type="domain" description="Class II aldolase/adducin N-terminal" evidence="2">
    <location>
        <begin position="32"/>
        <end position="212"/>
    </location>
</feature>
<dbReference type="NCBIfam" id="NF005451">
    <property type="entry name" value="PRK07044.1"/>
    <property type="match status" value="1"/>
</dbReference>
<name>A0A261TLG6_9BORD</name>
<dbReference type="SMART" id="SM01007">
    <property type="entry name" value="Aldolase_II"/>
    <property type="match status" value="1"/>
</dbReference>
<dbReference type="InterPro" id="IPR001303">
    <property type="entry name" value="Aldolase_II/adducin_N"/>
</dbReference>
<evidence type="ECO:0000313" key="4">
    <source>
        <dbReference type="Proteomes" id="UP000216885"/>
    </source>
</evidence>
<dbReference type="Proteomes" id="UP000216885">
    <property type="component" value="Unassembled WGS sequence"/>
</dbReference>
<dbReference type="GO" id="GO:0005856">
    <property type="term" value="C:cytoskeleton"/>
    <property type="evidence" value="ECO:0007669"/>
    <property type="project" value="TreeGrafter"/>
</dbReference>
<evidence type="ECO:0000259" key="2">
    <source>
        <dbReference type="SMART" id="SM01007"/>
    </source>
</evidence>
<protein>
    <submittedName>
        <fullName evidence="3">Class II aldolase</fullName>
    </submittedName>
</protein>